<keyword evidence="1" id="KW-0677">Repeat</keyword>
<sequence>MFKALDKVNYDHMVLNEKHEVRNPQLRPKSLVNFSCQVINNYPELVSEAMHVLPVHLSQTLLQNAIVCTQRQAVNEITANWPLQTLCFREILSKEDWDVFEEEMGCDFSIFQGVIQRTRACRLKCLDFRGLKLNSTFYKLIIQIWPLLSLKRYQLHPKKLAKIVAKSTGIEATRLTDEILPKILEERLDHEMLRSRHTRIFFQRGHRMEVKIDSIHFTTNNTFFVDFLICNGLRELTPIYVTVANIYIRSELLVGDEILDSLAPFIVLKGQKIEGLEGISLHQLEEGIFFLIAQDIKKYTSIRSLDLSDCNIYLQTGKTRNRTSSRVKFMSTLCSLENLVRLDLSFNYLLGCLGELLDSLHRPLEFLSIRGCDLNEADLTALAKSKHGTSLRELNLSKLCQFSIYDSDKISPAFLLKITAYFPNLTLLNLSQNHLPDAYIPEFCDILVKKLSGLKGLDIAGNIMTDQSQIEVTRACARIPSMQWLRMTCFNNLGEDGLLMLRDADNKQRFLDLLKSLGRSDIYVEVVRLSFAIFLDLIDVFH</sequence>
<reference evidence="2 3" key="1">
    <citation type="submission" date="2024-11" db="EMBL/GenBank/DDBJ databases">
        <title>Chromosome-level genome assembly of the freshwater bivalve Anodonta woodiana.</title>
        <authorList>
            <person name="Chen X."/>
        </authorList>
    </citation>
    <scope>NUCLEOTIDE SEQUENCE [LARGE SCALE GENOMIC DNA]</scope>
    <source>
        <strain evidence="2">MN2024</strain>
        <tissue evidence="2">Gills</tissue>
    </source>
</reference>
<dbReference type="SUPFAM" id="SSF52047">
    <property type="entry name" value="RNI-like"/>
    <property type="match status" value="1"/>
</dbReference>
<evidence type="ECO:0000256" key="1">
    <source>
        <dbReference type="ARBA" id="ARBA00022737"/>
    </source>
</evidence>
<dbReference type="InterPro" id="IPR050694">
    <property type="entry name" value="LRRC14/PRAME"/>
</dbReference>
<dbReference type="EMBL" id="JBJQND010000001">
    <property type="protein sequence ID" value="KAL3889600.1"/>
    <property type="molecule type" value="Genomic_DNA"/>
</dbReference>
<comment type="caution">
    <text evidence="2">The sequence shown here is derived from an EMBL/GenBank/DDBJ whole genome shotgun (WGS) entry which is preliminary data.</text>
</comment>
<protein>
    <recommendedName>
        <fullName evidence="4">Leucine-rich repeat-containing protein 14</fullName>
    </recommendedName>
</protein>
<dbReference type="AlphaFoldDB" id="A0ABD3XX36"/>
<evidence type="ECO:0008006" key="4">
    <source>
        <dbReference type="Google" id="ProtNLM"/>
    </source>
</evidence>
<evidence type="ECO:0000313" key="2">
    <source>
        <dbReference type="EMBL" id="KAL3889600.1"/>
    </source>
</evidence>
<gene>
    <name evidence="2" type="ORF">ACJMK2_001936</name>
</gene>
<dbReference type="InterPro" id="IPR032675">
    <property type="entry name" value="LRR_dom_sf"/>
</dbReference>
<proteinExistence type="predicted"/>
<organism evidence="2 3">
    <name type="scientific">Sinanodonta woodiana</name>
    <name type="common">Chinese pond mussel</name>
    <name type="synonym">Anodonta woodiana</name>
    <dbReference type="NCBI Taxonomy" id="1069815"/>
    <lineage>
        <taxon>Eukaryota</taxon>
        <taxon>Metazoa</taxon>
        <taxon>Spiralia</taxon>
        <taxon>Lophotrochozoa</taxon>
        <taxon>Mollusca</taxon>
        <taxon>Bivalvia</taxon>
        <taxon>Autobranchia</taxon>
        <taxon>Heteroconchia</taxon>
        <taxon>Palaeoheterodonta</taxon>
        <taxon>Unionida</taxon>
        <taxon>Unionoidea</taxon>
        <taxon>Unionidae</taxon>
        <taxon>Unioninae</taxon>
        <taxon>Sinanodonta</taxon>
    </lineage>
</organism>
<dbReference type="PANTHER" id="PTHR14224">
    <property type="entry name" value="SIMILAR TO PREFERENTIALLY EXPRESSED ANTIGEN IN MELANOMA-LIKE 3"/>
    <property type="match status" value="1"/>
</dbReference>
<keyword evidence="3" id="KW-1185">Reference proteome</keyword>
<name>A0ABD3XX36_SINWO</name>
<evidence type="ECO:0000313" key="3">
    <source>
        <dbReference type="Proteomes" id="UP001634394"/>
    </source>
</evidence>
<dbReference type="Proteomes" id="UP001634394">
    <property type="component" value="Unassembled WGS sequence"/>
</dbReference>
<dbReference type="Gene3D" id="3.80.10.10">
    <property type="entry name" value="Ribonuclease Inhibitor"/>
    <property type="match status" value="1"/>
</dbReference>
<accession>A0ABD3XX36</accession>